<dbReference type="KEGG" id="ebm:SG0102_08440"/>
<protein>
    <submittedName>
        <fullName evidence="1">Uncharacterized protein</fullName>
    </submittedName>
</protein>
<evidence type="ECO:0000313" key="1">
    <source>
        <dbReference type="EMBL" id="BBH25910.1"/>
    </source>
</evidence>
<proteinExistence type="predicted"/>
<dbReference type="OrthoDB" id="9923938at2"/>
<organism evidence="1 2">
    <name type="scientific">Intestinibaculum porci</name>
    <dbReference type="NCBI Taxonomy" id="2487118"/>
    <lineage>
        <taxon>Bacteria</taxon>
        <taxon>Bacillati</taxon>
        <taxon>Bacillota</taxon>
        <taxon>Erysipelotrichia</taxon>
        <taxon>Erysipelotrichales</taxon>
        <taxon>Erysipelotrichaceae</taxon>
        <taxon>Intestinibaculum</taxon>
    </lineage>
</organism>
<dbReference type="AlphaFoldDB" id="A0A3G9J427"/>
<dbReference type="EMBL" id="AP019309">
    <property type="protein sequence ID" value="BBH25910.1"/>
    <property type="molecule type" value="Genomic_DNA"/>
</dbReference>
<gene>
    <name evidence="1" type="ORF">SG0102_08440</name>
</gene>
<keyword evidence="2" id="KW-1185">Reference proteome</keyword>
<name>A0A3G9J427_9FIRM</name>
<dbReference type="Proteomes" id="UP000268059">
    <property type="component" value="Chromosome"/>
</dbReference>
<dbReference type="InParanoid" id="A0A3G9J427"/>
<dbReference type="RefSeq" id="WP_125118828.1">
    <property type="nucleotide sequence ID" value="NZ_AP019309.1"/>
</dbReference>
<evidence type="ECO:0000313" key="2">
    <source>
        <dbReference type="Proteomes" id="UP000268059"/>
    </source>
</evidence>
<reference evidence="1 2" key="1">
    <citation type="submission" date="2018-11" db="EMBL/GenBank/DDBJ databases">
        <title>Novel Erysipelotrichaceae bacterium isolated from small intestine of a swine.</title>
        <authorList>
            <person name="Kim J.S."/>
            <person name="Choe H."/>
            <person name="Lee Y.R."/>
            <person name="Kim K.M."/>
            <person name="Park D.S."/>
        </authorList>
    </citation>
    <scope>NUCLEOTIDE SEQUENCE [LARGE SCALE GENOMIC DNA]</scope>
    <source>
        <strain evidence="1 2">SG0102</strain>
    </source>
</reference>
<accession>A0A3G9J427</accession>
<sequence>MNEKDLLNMDDHWDYQLKMTKITTVEMVLRYRFPKMRLGFLYQCSLDELDEITKVVGTITEEELQKYHHA</sequence>